<organism evidence="2 3">
    <name type="scientific">Clostridium gasigenes</name>
    <dbReference type="NCBI Taxonomy" id="94869"/>
    <lineage>
        <taxon>Bacteria</taxon>
        <taxon>Bacillati</taxon>
        <taxon>Bacillota</taxon>
        <taxon>Clostridia</taxon>
        <taxon>Eubacteriales</taxon>
        <taxon>Clostridiaceae</taxon>
        <taxon>Clostridium</taxon>
    </lineage>
</organism>
<reference evidence="2 3" key="1">
    <citation type="submission" date="2016-10" db="EMBL/GenBank/DDBJ databases">
        <authorList>
            <person name="de Groot N.N."/>
        </authorList>
    </citation>
    <scope>NUCLEOTIDE SEQUENCE [LARGE SCALE GENOMIC DNA]</scope>
    <source>
        <strain evidence="2 3">DSM 12272</strain>
    </source>
</reference>
<evidence type="ECO:0008006" key="4">
    <source>
        <dbReference type="Google" id="ProtNLM"/>
    </source>
</evidence>
<dbReference type="Proteomes" id="UP000198597">
    <property type="component" value="Unassembled WGS sequence"/>
</dbReference>
<accession>A0A1H0L7X8</accession>
<feature type="transmembrane region" description="Helical" evidence="1">
    <location>
        <begin position="175"/>
        <end position="191"/>
    </location>
</feature>
<feature type="transmembrane region" description="Helical" evidence="1">
    <location>
        <begin position="6"/>
        <end position="25"/>
    </location>
</feature>
<name>A0A1H0L7X8_9CLOT</name>
<keyword evidence="1" id="KW-0812">Transmembrane</keyword>
<dbReference type="STRING" id="94869.SAMN04488529_10116"/>
<dbReference type="EMBL" id="FNJM01000001">
    <property type="protein sequence ID" value="SDO64146.1"/>
    <property type="molecule type" value="Genomic_DNA"/>
</dbReference>
<feature type="transmembrane region" description="Helical" evidence="1">
    <location>
        <begin position="147"/>
        <end position="169"/>
    </location>
</feature>
<evidence type="ECO:0000313" key="3">
    <source>
        <dbReference type="Proteomes" id="UP000198597"/>
    </source>
</evidence>
<feature type="transmembrane region" description="Helical" evidence="1">
    <location>
        <begin position="96"/>
        <end position="121"/>
    </location>
</feature>
<evidence type="ECO:0000313" key="2">
    <source>
        <dbReference type="EMBL" id="SDO64146.1"/>
    </source>
</evidence>
<dbReference type="RefSeq" id="WP_089964635.1">
    <property type="nucleotide sequence ID" value="NZ_FNJM01000001.1"/>
</dbReference>
<dbReference type="InterPro" id="IPR045350">
    <property type="entry name" value="DUF5968"/>
</dbReference>
<gene>
    <name evidence="2" type="ORF">SAMN04488529_10116</name>
</gene>
<keyword evidence="3" id="KW-1185">Reference proteome</keyword>
<sequence>MNNWWIKISVLGFIVLITVLLNLINRINIKSVKAKQTYLSVNRVISISKQSYMYSLRAIIYITVSIISLVVIIRIFKVDIRTLVFMDGQNILKAIMSLILGIFVSMKMFFITSILFISFILKKDLTGCITKVKWIDKSEKYAFYTKIIRPCAIAIFEVILYCVIFNNILLLNTDINFVVSALIVSVIYGIGKSLLVCDLELKVLMFSYGFWSLFTANLVYGFTGNALYSICLFIVTVSFWVFKR</sequence>
<feature type="transmembrane region" description="Helical" evidence="1">
    <location>
        <begin position="58"/>
        <end position="76"/>
    </location>
</feature>
<proteinExistence type="predicted"/>
<dbReference type="OrthoDB" id="1926852at2"/>
<keyword evidence="1" id="KW-0472">Membrane</keyword>
<feature type="transmembrane region" description="Helical" evidence="1">
    <location>
        <begin position="226"/>
        <end position="242"/>
    </location>
</feature>
<dbReference type="Pfam" id="PF19393">
    <property type="entry name" value="DUF5968"/>
    <property type="match status" value="1"/>
</dbReference>
<protein>
    <recommendedName>
        <fullName evidence="4">CAAX protease self-immunity</fullName>
    </recommendedName>
</protein>
<dbReference type="AlphaFoldDB" id="A0A1H0L7X8"/>
<evidence type="ECO:0000256" key="1">
    <source>
        <dbReference type="SAM" id="Phobius"/>
    </source>
</evidence>
<keyword evidence="1" id="KW-1133">Transmembrane helix</keyword>